<dbReference type="VEuPathDB" id="FungiDB:FUN_011134"/>
<evidence type="ECO:0000313" key="2">
    <source>
        <dbReference type="Proteomes" id="UP000234323"/>
    </source>
</evidence>
<comment type="caution">
    <text evidence="1">The sequence shown here is derived from an EMBL/GenBank/DDBJ whole genome shotgun (WGS) entry which is preliminary data.</text>
</comment>
<organism evidence="1 2">
    <name type="scientific">Rhizophagus irregularis</name>
    <dbReference type="NCBI Taxonomy" id="588596"/>
    <lineage>
        <taxon>Eukaryota</taxon>
        <taxon>Fungi</taxon>
        <taxon>Fungi incertae sedis</taxon>
        <taxon>Mucoromycota</taxon>
        <taxon>Glomeromycotina</taxon>
        <taxon>Glomeromycetes</taxon>
        <taxon>Glomerales</taxon>
        <taxon>Glomeraceae</taxon>
        <taxon>Rhizophagus</taxon>
    </lineage>
</organism>
<reference evidence="1 2" key="1">
    <citation type="submission" date="2015-10" db="EMBL/GenBank/DDBJ databases">
        <title>Genome analyses suggest a sexual origin of heterokaryosis in a supposedly ancient asexual fungus.</title>
        <authorList>
            <person name="Ropars J."/>
            <person name="Sedzielewska K."/>
            <person name="Noel J."/>
            <person name="Charron P."/>
            <person name="Farinelli L."/>
            <person name="Marton T."/>
            <person name="Kruger M."/>
            <person name="Pelin A."/>
            <person name="Brachmann A."/>
            <person name="Corradi N."/>
        </authorList>
    </citation>
    <scope>NUCLEOTIDE SEQUENCE [LARGE SCALE GENOMIC DNA]</scope>
    <source>
        <strain evidence="1 2">A4</strain>
    </source>
</reference>
<sequence>MPSSWYMTLVAQDPNNRHAIKRIHPKIIWVACIIKRKNGTWIVVDYSAGLHVMNLHNEAKAFDLTIKDVFVAEEQNHNAGYLFIRKKRFKLSILESNNQLLFFWEEFGSDSLYIEKKAQGVGRFAFYCMLKKYGLDSNTCLRSILGLCEPQIIIKLKQLVHEKFPLQYPTIFQQESSESSRQANAKKKEETLYRSLKRDQEKIDDFLCENTSQDVLFGIQVEPNGKTLSPKPAQALILKSMEYKQTIYSQNKTIKTLKERIISLNGETENEKTDITALNNLEI</sequence>
<dbReference type="VEuPathDB" id="FungiDB:RhiirA1_467570"/>
<dbReference type="AlphaFoldDB" id="A0A2I1HH91"/>
<evidence type="ECO:0000313" key="1">
    <source>
        <dbReference type="EMBL" id="PKY58239.1"/>
    </source>
</evidence>
<accession>A0A2I1HH91</accession>
<name>A0A2I1HH91_9GLOM</name>
<dbReference type="EMBL" id="LLXI01002916">
    <property type="protein sequence ID" value="PKY58239.1"/>
    <property type="molecule type" value="Genomic_DNA"/>
</dbReference>
<proteinExistence type="predicted"/>
<gene>
    <name evidence="1" type="ORF">RhiirA4_479987</name>
</gene>
<dbReference type="Proteomes" id="UP000234323">
    <property type="component" value="Unassembled WGS sequence"/>
</dbReference>
<keyword evidence="2" id="KW-1185">Reference proteome</keyword>
<protein>
    <submittedName>
        <fullName evidence="1">Uncharacterized protein</fullName>
    </submittedName>
</protein>